<dbReference type="InterPro" id="IPR002547">
    <property type="entry name" value="tRNA-bd_dom"/>
</dbReference>
<dbReference type="InterPro" id="IPR051270">
    <property type="entry name" value="Tyrosine-tRNA_ligase_regulator"/>
</dbReference>
<dbReference type="SUPFAM" id="SSF50249">
    <property type="entry name" value="Nucleic acid-binding proteins"/>
    <property type="match status" value="1"/>
</dbReference>
<dbReference type="Pfam" id="PF21972">
    <property type="entry name" value="Arc1p_N_like"/>
    <property type="match status" value="1"/>
</dbReference>
<gene>
    <name evidence="9" type="ORF">O181_093136</name>
</gene>
<dbReference type="Gene3D" id="2.40.50.140">
    <property type="entry name" value="Nucleic acid-binding proteins"/>
    <property type="match status" value="1"/>
</dbReference>
<evidence type="ECO:0000256" key="4">
    <source>
        <dbReference type="ARBA" id="ARBA00022884"/>
    </source>
</evidence>
<dbReference type="PANTHER" id="PTHR11586:SF33">
    <property type="entry name" value="AMINOACYL TRNA SYNTHASE COMPLEX-INTERACTING MULTIFUNCTIONAL PROTEIN 1"/>
    <property type="match status" value="1"/>
</dbReference>
<dbReference type="GO" id="GO:0017102">
    <property type="term" value="C:methionyl glutamyl tRNA synthetase complex"/>
    <property type="evidence" value="ECO:0007669"/>
    <property type="project" value="TreeGrafter"/>
</dbReference>
<evidence type="ECO:0000256" key="6">
    <source>
        <dbReference type="PROSITE-ProRule" id="PRU00209"/>
    </source>
</evidence>
<dbReference type="Proteomes" id="UP000765509">
    <property type="component" value="Unassembled WGS sequence"/>
</dbReference>
<evidence type="ECO:0000256" key="5">
    <source>
        <dbReference type="ARBA" id="ARBA00022917"/>
    </source>
</evidence>
<dbReference type="FunFam" id="2.40.50.140:FF:000047">
    <property type="entry name" value="tyrosine--tRNA ligase, cytoplasmic isoform X2"/>
    <property type="match status" value="1"/>
</dbReference>
<dbReference type="CDD" id="cd10289">
    <property type="entry name" value="GST_C_AaRS_like"/>
    <property type="match status" value="1"/>
</dbReference>
<evidence type="ECO:0000256" key="2">
    <source>
        <dbReference type="ARBA" id="ARBA00022490"/>
    </source>
</evidence>
<feature type="compositionally biased region" description="Basic and acidic residues" evidence="7">
    <location>
        <begin position="267"/>
        <end position="277"/>
    </location>
</feature>
<dbReference type="InterPro" id="IPR053836">
    <property type="entry name" value="Arc1-like_N"/>
</dbReference>
<keyword evidence="5" id="KW-0648">Protein biosynthesis</keyword>
<accession>A0A9Q3J0P4</accession>
<protein>
    <recommendedName>
        <fullName evidence="8">tRNA-binding domain-containing protein</fullName>
    </recommendedName>
</protein>
<keyword evidence="4 6" id="KW-0694">RNA-binding</keyword>
<keyword evidence="10" id="KW-1185">Reference proteome</keyword>
<evidence type="ECO:0000256" key="7">
    <source>
        <dbReference type="SAM" id="MobiDB-lite"/>
    </source>
</evidence>
<dbReference type="Pfam" id="PF01588">
    <property type="entry name" value="tRNA_bind"/>
    <property type="match status" value="1"/>
</dbReference>
<dbReference type="InterPro" id="IPR036282">
    <property type="entry name" value="Glutathione-S-Trfase_C_sf"/>
</dbReference>
<feature type="region of interest" description="Disordered" evidence="7">
    <location>
        <begin position="225"/>
        <end position="298"/>
    </location>
</feature>
<proteinExistence type="predicted"/>
<dbReference type="EMBL" id="AVOT02059806">
    <property type="protein sequence ID" value="MBW0553421.1"/>
    <property type="molecule type" value="Genomic_DNA"/>
</dbReference>
<dbReference type="PROSITE" id="PS50886">
    <property type="entry name" value="TRBD"/>
    <property type="match status" value="1"/>
</dbReference>
<dbReference type="PANTHER" id="PTHR11586">
    <property type="entry name" value="TRNA-AMINOACYLATION COFACTOR ARC1 FAMILY MEMBER"/>
    <property type="match status" value="1"/>
</dbReference>
<comment type="caution">
    <text evidence="9">The sequence shown here is derived from an EMBL/GenBank/DDBJ whole genome shotgun (WGS) entry which is preliminary data.</text>
</comment>
<keyword evidence="3 6" id="KW-0820">tRNA-binding</keyword>
<organism evidence="9 10">
    <name type="scientific">Austropuccinia psidii MF-1</name>
    <dbReference type="NCBI Taxonomy" id="1389203"/>
    <lineage>
        <taxon>Eukaryota</taxon>
        <taxon>Fungi</taxon>
        <taxon>Dikarya</taxon>
        <taxon>Basidiomycota</taxon>
        <taxon>Pucciniomycotina</taxon>
        <taxon>Pucciniomycetes</taxon>
        <taxon>Pucciniales</taxon>
        <taxon>Sphaerophragmiaceae</taxon>
        <taxon>Austropuccinia</taxon>
    </lineage>
</organism>
<name>A0A9Q3J0P4_9BASI</name>
<sequence>MLLIGLLLQKFNEKLLPCLPFCPPRELLSESEKLFTARSQSSSTMATDTLTRPGNDVAVTLIKEVFSQQYAAESAVEEKSELSLKPSGTFVVFNNLTLMQETLGIKPTGLLSKEEPKQEVLGLISKLTALAGEADKDLTSLEEHLLSRTFFINNCFTALDLIAYTYLHPYISAASHQDLLRHPSVTRHFDLIQNLPDVRNAIQRNPAISLPLVSINLADVPEAEQKPMASNKKDKKAKPTAAEAGAGKDSSSAEASTGSKPKKAEKKKGDSDKKDKQTAGSNDNKKPSAPTDAPPMPHMIDMRIGKIVQIEKHPDADSLYVEKIDFGESEPRTVISGLVNHIPIEEMRDRLLVGICNLKPVNMRGIKSFAMVLCATAKDKKEGERNIELVAPPPGSQPGDRVYFEGFEKETPLEQLNPKKKQFESIQPNFTTMSTKEACWIDPQNGGKAHRIMTAKGVCCAPSFVGASLS</sequence>
<reference evidence="9" key="1">
    <citation type="submission" date="2021-03" db="EMBL/GenBank/DDBJ databases">
        <title>Draft genome sequence of rust myrtle Austropuccinia psidii MF-1, a brazilian biotype.</title>
        <authorList>
            <person name="Quecine M.C."/>
            <person name="Pachon D.M.R."/>
            <person name="Bonatelli M.L."/>
            <person name="Correr F.H."/>
            <person name="Franceschini L.M."/>
            <person name="Leite T.F."/>
            <person name="Margarido G.R.A."/>
            <person name="Almeida C.A."/>
            <person name="Ferrarezi J.A."/>
            <person name="Labate C.A."/>
        </authorList>
    </citation>
    <scope>NUCLEOTIDE SEQUENCE</scope>
    <source>
        <strain evidence="9">MF-1</strain>
    </source>
</reference>
<evidence type="ECO:0000313" key="9">
    <source>
        <dbReference type="EMBL" id="MBW0553421.1"/>
    </source>
</evidence>
<feature type="domain" description="TRNA-binding" evidence="8">
    <location>
        <begin position="296"/>
        <end position="403"/>
    </location>
</feature>
<dbReference type="Gene3D" id="1.20.1050.10">
    <property type="match status" value="1"/>
</dbReference>
<dbReference type="GO" id="GO:0006412">
    <property type="term" value="P:translation"/>
    <property type="evidence" value="ECO:0007669"/>
    <property type="project" value="UniProtKB-KW"/>
</dbReference>
<evidence type="ECO:0000313" key="10">
    <source>
        <dbReference type="Proteomes" id="UP000765509"/>
    </source>
</evidence>
<feature type="compositionally biased region" description="Polar residues" evidence="7">
    <location>
        <begin position="249"/>
        <end position="259"/>
    </location>
</feature>
<dbReference type="SUPFAM" id="SSF47616">
    <property type="entry name" value="GST C-terminal domain-like"/>
    <property type="match status" value="1"/>
</dbReference>
<keyword evidence="2" id="KW-0963">Cytoplasm</keyword>
<dbReference type="CDD" id="cd02799">
    <property type="entry name" value="tRNA_bind_EMAP-II_like"/>
    <property type="match status" value="1"/>
</dbReference>
<dbReference type="AlphaFoldDB" id="A0A9Q3J0P4"/>
<evidence type="ECO:0000256" key="3">
    <source>
        <dbReference type="ARBA" id="ARBA00022555"/>
    </source>
</evidence>
<evidence type="ECO:0000259" key="8">
    <source>
        <dbReference type="PROSITE" id="PS50886"/>
    </source>
</evidence>
<dbReference type="InterPro" id="IPR012340">
    <property type="entry name" value="NA-bd_OB-fold"/>
</dbReference>
<dbReference type="OrthoDB" id="2500662at2759"/>
<dbReference type="GO" id="GO:0000049">
    <property type="term" value="F:tRNA binding"/>
    <property type="evidence" value="ECO:0007669"/>
    <property type="project" value="UniProtKB-UniRule"/>
</dbReference>
<comment type="subcellular location">
    <subcellularLocation>
        <location evidence="1">Cytoplasm</location>
    </subcellularLocation>
</comment>
<evidence type="ECO:0000256" key="1">
    <source>
        <dbReference type="ARBA" id="ARBA00004496"/>
    </source>
</evidence>